<evidence type="ECO:0000256" key="2">
    <source>
        <dbReference type="SAM" id="MobiDB-lite"/>
    </source>
</evidence>
<dbReference type="Pfam" id="PF13516">
    <property type="entry name" value="LRR_6"/>
    <property type="match status" value="1"/>
</dbReference>
<dbReference type="PROSITE" id="PS51450">
    <property type="entry name" value="LRR"/>
    <property type="match status" value="1"/>
</dbReference>
<dbReference type="InterPro" id="IPR052201">
    <property type="entry name" value="LRR-containing_regulator"/>
</dbReference>
<feature type="region of interest" description="Disordered" evidence="2">
    <location>
        <begin position="759"/>
        <end position="809"/>
    </location>
</feature>
<dbReference type="Proteomes" id="UP000693970">
    <property type="component" value="Unassembled WGS sequence"/>
</dbReference>
<dbReference type="AlphaFoldDB" id="A0A9K3L042"/>
<dbReference type="PANTHER" id="PTHR24111:SF0">
    <property type="entry name" value="LEUCINE-RICH REPEAT-CONTAINING PROTEIN"/>
    <property type="match status" value="1"/>
</dbReference>
<feature type="compositionally biased region" description="Low complexity" evidence="2">
    <location>
        <begin position="494"/>
        <end position="504"/>
    </location>
</feature>
<dbReference type="OrthoDB" id="6500038at2759"/>
<comment type="caution">
    <text evidence="3">The sequence shown here is derived from an EMBL/GenBank/DDBJ whole genome shotgun (WGS) entry which is preliminary data.</text>
</comment>
<keyword evidence="4" id="KW-1185">Reference proteome</keyword>
<feature type="compositionally biased region" description="Low complexity" evidence="2">
    <location>
        <begin position="532"/>
        <end position="544"/>
    </location>
</feature>
<evidence type="ECO:0000313" key="3">
    <source>
        <dbReference type="EMBL" id="KAG7353015.1"/>
    </source>
</evidence>
<sequence>MTNNRLLFEGSESLTNLQKKLETAVDDPNITELEFSDITWDNAAAATTDQNKLENSGTLLVEDANRVFTERPFEKIIIRGGHGQHPRTFQLVRKLCFQRLQILPESRLPAMVDTSKLVELSMISMSLSPEIVSSLAEILRSSSAVLEILDLSDTHLGGIEERMDLVSSLRENRTLRSLSFSEGNLRGETLSRILSHLFDHPSIVNIDISYNKPELTSSAIIDLSQLIWNTTTLEYANLGFLAFGSGRQVNLSQLFRCLSDEHYNPPLKILEIGGNNLRDEQMPEIVTMLTRNENLQHLDLSNNGFTNDGIQLLSENLVQIKGIHILDLVENPFDLHGVQMLVNHMDSNTTLIAIKIDEGFTAAPVGRDLGWHLDLNWGGAHKLQSSQVVPDSLWPLILERTNKKAVLAINYSTNVIKRVASGEYPFQSTVNPLMILARAIWIMFWRGVPALLLFGAVCQAFVTPKKARADFRTQSVRMKGSLEEEISYSILATTAPSSPSSSLPEVSMVSDESIGEEAKPKFDLNDTQISMPQQSTTQSEEPSSNKVPTAQRPRRKRIVLQESTFSSTTPDRTIRKQSPTQQYRTMLKPKPSFNPSTSSATATSPASGGQRNYFIVNDEMGRPISPAPTPAPKGLFEVRDEMGQIITPPAPPSKVVATNPSMTCTDSAANLQHVHDDDDKGTTVAPPPPIVAKTVPRSGLSKFTETQQLFKVSGISDFGVSNEILQLSGRSNRRKVIWKDVNKNVPAGRYNADEEPIRVTKDSLGASPTVAASSKFSSPSDPAVAPTPTTETGSDPLPNASKELSSTPKDEIDLFVVRDEMGKQIDPPPTAAPKGLFEVRDEMGNAINPPLVKQRQGVPSSIPKSGLSKFTATKELFKVSGMTEFAIPSEMHQI</sequence>
<dbReference type="SMART" id="SM00368">
    <property type="entry name" value="LRR_RI"/>
    <property type="match status" value="3"/>
</dbReference>
<evidence type="ECO:0000313" key="4">
    <source>
        <dbReference type="Proteomes" id="UP000693970"/>
    </source>
</evidence>
<reference evidence="3" key="1">
    <citation type="journal article" date="2021" name="Sci. Rep.">
        <title>Diploid genomic architecture of Nitzschia inconspicua, an elite biomass production diatom.</title>
        <authorList>
            <person name="Oliver A."/>
            <person name="Podell S."/>
            <person name="Pinowska A."/>
            <person name="Traller J.C."/>
            <person name="Smith S.R."/>
            <person name="McClure R."/>
            <person name="Beliaev A."/>
            <person name="Bohutskyi P."/>
            <person name="Hill E.A."/>
            <person name="Rabines A."/>
            <person name="Zheng H."/>
            <person name="Allen L.Z."/>
            <person name="Kuo A."/>
            <person name="Grigoriev I.V."/>
            <person name="Allen A.E."/>
            <person name="Hazlebeck D."/>
            <person name="Allen E.E."/>
        </authorList>
    </citation>
    <scope>NUCLEOTIDE SEQUENCE</scope>
    <source>
        <strain evidence="3">Hildebrandi</strain>
    </source>
</reference>
<dbReference type="PANTHER" id="PTHR24111">
    <property type="entry name" value="LEUCINE-RICH REPEAT-CONTAINING PROTEIN 34"/>
    <property type="match status" value="1"/>
</dbReference>
<accession>A0A9K3L042</accession>
<name>A0A9K3L042_9STRA</name>
<dbReference type="EMBL" id="JAGRRH010000017">
    <property type="protein sequence ID" value="KAG7353015.1"/>
    <property type="molecule type" value="Genomic_DNA"/>
</dbReference>
<dbReference type="InterPro" id="IPR001611">
    <property type="entry name" value="Leu-rich_rpt"/>
</dbReference>
<keyword evidence="1" id="KW-0677">Repeat</keyword>
<gene>
    <name evidence="3" type="ORF">IV203_009063</name>
</gene>
<protein>
    <submittedName>
        <fullName evidence="3">Leucine rich repeat LRR-containing protein</fullName>
    </submittedName>
</protein>
<evidence type="ECO:0000256" key="1">
    <source>
        <dbReference type="ARBA" id="ARBA00022737"/>
    </source>
</evidence>
<feature type="compositionally biased region" description="Low complexity" evidence="2">
    <location>
        <begin position="591"/>
        <end position="607"/>
    </location>
</feature>
<organism evidence="3 4">
    <name type="scientific">Nitzschia inconspicua</name>
    <dbReference type="NCBI Taxonomy" id="303405"/>
    <lineage>
        <taxon>Eukaryota</taxon>
        <taxon>Sar</taxon>
        <taxon>Stramenopiles</taxon>
        <taxon>Ochrophyta</taxon>
        <taxon>Bacillariophyta</taxon>
        <taxon>Bacillariophyceae</taxon>
        <taxon>Bacillariophycidae</taxon>
        <taxon>Bacillariales</taxon>
        <taxon>Bacillariaceae</taxon>
        <taxon>Nitzschia</taxon>
    </lineage>
</organism>
<proteinExistence type="predicted"/>
<feature type="compositionally biased region" description="Polar residues" evidence="2">
    <location>
        <begin position="561"/>
        <end position="584"/>
    </location>
</feature>
<feature type="region of interest" description="Disordered" evidence="2">
    <location>
        <begin position="494"/>
        <end position="611"/>
    </location>
</feature>
<reference evidence="3" key="2">
    <citation type="submission" date="2021-04" db="EMBL/GenBank/DDBJ databases">
        <authorList>
            <person name="Podell S."/>
        </authorList>
    </citation>
    <scope>NUCLEOTIDE SEQUENCE</scope>
    <source>
        <strain evidence="3">Hildebrandi</strain>
    </source>
</reference>
<feature type="compositionally biased region" description="Polar residues" evidence="2">
    <location>
        <begin position="770"/>
        <end position="780"/>
    </location>
</feature>